<comment type="similarity">
    <text evidence="1">Belongs to the glycosyltransferase 34 family.</text>
</comment>
<dbReference type="PANTHER" id="PTHR31306">
    <property type="entry name" value="ALPHA-1,6-MANNOSYLTRANSFERASE MNN11-RELATED"/>
    <property type="match status" value="1"/>
</dbReference>
<dbReference type="AlphaFoldDB" id="A0A9P8YJD0"/>
<dbReference type="RefSeq" id="XP_046018160.1">
    <property type="nucleotide sequence ID" value="XM_046163037.1"/>
</dbReference>
<keyword evidence="2" id="KW-0328">Glycosyltransferase</keyword>
<dbReference type="Pfam" id="PF05637">
    <property type="entry name" value="Glyco_transf_34"/>
    <property type="match status" value="1"/>
</dbReference>
<keyword evidence="5" id="KW-0472">Membrane</keyword>
<proteinExistence type="inferred from homology"/>
<dbReference type="Gene3D" id="3.90.550.10">
    <property type="entry name" value="Spore Coat Polysaccharide Biosynthesis Protein SpsA, Chain A"/>
    <property type="match status" value="1"/>
</dbReference>
<keyword evidence="3" id="KW-0808">Transferase</keyword>
<dbReference type="InterPro" id="IPR008630">
    <property type="entry name" value="Glyco_trans_34"/>
</dbReference>
<dbReference type="FunFam" id="3.90.550.10:FF:000149">
    <property type="entry name" value="Alpha-1,6-mannosyltransferase subunit"/>
    <property type="match status" value="1"/>
</dbReference>
<dbReference type="EMBL" id="JAGTJQ010000001">
    <property type="protein sequence ID" value="KAH7040105.1"/>
    <property type="molecule type" value="Genomic_DNA"/>
</dbReference>
<comment type="caution">
    <text evidence="6">The sequence shown here is derived from an EMBL/GenBank/DDBJ whole genome shotgun (WGS) entry which is preliminary data.</text>
</comment>
<reference evidence="6" key="1">
    <citation type="journal article" date="2021" name="Nat. Commun.">
        <title>Genetic determinants of endophytism in the Arabidopsis root mycobiome.</title>
        <authorList>
            <person name="Mesny F."/>
            <person name="Miyauchi S."/>
            <person name="Thiergart T."/>
            <person name="Pickel B."/>
            <person name="Atanasova L."/>
            <person name="Karlsson M."/>
            <person name="Huettel B."/>
            <person name="Barry K.W."/>
            <person name="Haridas S."/>
            <person name="Chen C."/>
            <person name="Bauer D."/>
            <person name="Andreopoulos W."/>
            <person name="Pangilinan J."/>
            <person name="LaButti K."/>
            <person name="Riley R."/>
            <person name="Lipzen A."/>
            <person name="Clum A."/>
            <person name="Drula E."/>
            <person name="Henrissat B."/>
            <person name="Kohler A."/>
            <person name="Grigoriev I.V."/>
            <person name="Martin F.M."/>
            <person name="Hacquard S."/>
        </authorList>
    </citation>
    <scope>NUCLEOTIDE SEQUENCE</scope>
    <source>
        <strain evidence="6">MPI-CAGE-CH-0230</strain>
    </source>
</reference>
<dbReference type="PANTHER" id="PTHR31306:SF10">
    <property type="entry name" value="ALPHA-1,6-MANNOSYLTRANSFERASE MNN11-RELATED"/>
    <property type="match status" value="1"/>
</dbReference>
<dbReference type="InterPro" id="IPR029044">
    <property type="entry name" value="Nucleotide-diphossugar_trans"/>
</dbReference>
<dbReference type="GO" id="GO:0006487">
    <property type="term" value="P:protein N-linked glycosylation"/>
    <property type="evidence" value="ECO:0007669"/>
    <property type="project" value="TreeGrafter"/>
</dbReference>
<keyword evidence="5" id="KW-1133">Transmembrane helix</keyword>
<gene>
    <name evidence="6" type="ORF">B0I36DRAFT_5724</name>
</gene>
<dbReference type="GO" id="GO:0000136">
    <property type="term" value="C:mannan polymerase complex"/>
    <property type="evidence" value="ECO:0007669"/>
    <property type="project" value="TreeGrafter"/>
</dbReference>
<keyword evidence="7" id="KW-1185">Reference proteome</keyword>
<organism evidence="6 7">
    <name type="scientific">Microdochium trichocladiopsis</name>
    <dbReference type="NCBI Taxonomy" id="1682393"/>
    <lineage>
        <taxon>Eukaryota</taxon>
        <taxon>Fungi</taxon>
        <taxon>Dikarya</taxon>
        <taxon>Ascomycota</taxon>
        <taxon>Pezizomycotina</taxon>
        <taxon>Sordariomycetes</taxon>
        <taxon>Xylariomycetidae</taxon>
        <taxon>Xylariales</taxon>
        <taxon>Microdochiaceae</taxon>
        <taxon>Microdochium</taxon>
    </lineage>
</organism>
<dbReference type="Proteomes" id="UP000756346">
    <property type="component" value="Unassembled WGS sequence"/>
</dbReference>
<evidence type="ECO:0000256" key="2">
    <source>
        <dbReference type="ARBA" id="ARBA00022676"/>
    </source>
</evidence>
<dbReference type="GeneID" id="70192583"/>
<evidence type="ECO:0000313" key="6">
    <source>
        <dbReference type="EMBL" id="KAH7040105.1"/>
    </source>
</evidence>
<feature type="transmembrane region" description="Helical" evidence="5">
    <location>
        <begin position="32"/>
        <end position="50"/>
    </location>
</feature>
<feature type="region of interest" description="Disordered" evidence="4">
    <location>
        <begin position="58"/>
        <end position="79"/>
    </location>
</feature>
<keyword evidence="5" id="KW-0812">Transmembrane</keyword>
<evidence type="ECO:0000256" key="3">
    <source>
        <dbReference type="ARBA" id="ARBA00022679"/>
    </source>
</evidence>
<evidence type="ECO:0000313" key="7">
    <source>
        <dbReference type="Proteomes" id="UP000756346"/>
    </source>
</evidence>
<dbReference type="GO" id="GO:0000009">
    <property type="term" value="F:alpha-1,6-mannosyltransferase activity"/>
    <property type="evidence" value="ECO:0007669"/>
    <property type="project" value="TreeGrafter"/>
</dbReference>
<evidence type="ECO:0000256" key="5">
    <source>
        <dbReference type="SAM" id="Phobius"/>
    </source>
</evidence>
<feature type="region of interest" description="Disordered" evidence="4">
    <location>
        <begin position="1"/>
        <end position="22"/>
    </location>
</feature>
<protein>
    <submittedName>
        <fullName evidence="6">Alpha-1,2-galactosyltransferase-like protein</fullName>
    </submittedName>
</protein>
<dbReference type="OrthoDB" id="205108at2759"/>
<evidence type="ECO:0000256" key="1">
    <source>
        <dbReference type="ARBA" id="ARBA00005664"/>
    </source>
</evidence>
<accession>A0A9P8YJD0</accession>
<sequence length="333" mass="36937">MHFAYPPRKSSNPPPFRPARGSRIPLYRRRQLKTVALAGAGILFLLWLLFGRSGGGGSHTSGGRRHSSGLSTPKTAYKGRSISGKPPVVLVTVFDDKQNTEYVQLLRENRLAYAEKHGYGTVFADVKDYDLDNAPASWAKIPAMRHAMTMYPDARYLWFLEQNALITNLDVAVDKDIMSPANLEATMLRDQPIAPPDGIIHTYANLRGEDIELAITQDNEGLATGSFILKNGDYAEFLLDTMWNELYRHYRFQRAETHALSHVVQWHQTVLARIAVLPQNTISSYSTAKNGKAYKDGDLVVLFKGCGGIGSGSCTSEAKMFKDKAESHARSSS</sequence>
<evidence type="ECO:0000256" key="4">
    <source>
        <dbReference type="SAM" id="MobiDB-lite"/>
    </source>
</evidence>
<name>A0A9P8YJD0_9PEZI</name>